<sequence>MSPNRVWVGREGSGEASMSGMRTRGRRVRNPGPASPPHSTGSVPGGGPTLVAGYRALRRLASTDRADLYVGVAPSPSTSTGDEARGWEQGGSATSVVLKVFHPGMDDLSIEREVQALTTLTVGRLTTLVDVGTLADGRTCLVLEQLTGGSLSGFLEGRSHLLPGEAVTILAPIAAALAELQAIGLIHPAVSLASILFDSSGRPVLTGLGELRALPEAGRGRSEALALVHGRLAQVIRTVLDHVDPVVPVPTVLRDLERWCAVPAAGSAARTWGEVEHLLFAWAEARPVRLGRSPEAVSGPQPAVDWLRRPLIDDFVGRAPTEKVRLAAEDPRAKRMLGSRVSRARTAVGRLWEGHPAGGLKSLLGRRFRLRRGPLLLVALVALLSTGLAVMALAAGGSAHTDGARPEGSSKPAESTTADGDEVGGDGSPREEAVVTGDDPVVALPALLRVRSRCLAEVSVVCLDAVHQAQSAALAADSYTLRMMQQGGEVAEFEDWSSWAAVLVERMGDVALVSLQAPDAERQPASVLVVKGEAGWRIRDIFDY</sequence>
<feature type="transmembrane region" description="Helical" evidence="2">
    <location>
        <begin position="375"/>
        <end position="396"/>
    </location>
</feature>
<name>A0ABY2JIC6_9MICO</name>
<accession>A0ABY2JIC6</accession>
<dbReference type="Proteomes" id="UP000297851">
    <property type="component" value="Unassembled WGS sequence"/>
</dbReference>
<comment type="caution">
    <text evidence="4">The sequence shown here is derived from an EMBL/GenBank/DDBJ whole genome shotgun (WGS) entry which is preliminary data.</text>
</comment>
<keyword evidence="2" id="KW-0812">Transmembrane</keyword>
<protein>
    <recommendedName>
        <fullName evidence="3">Serine-threonine/tyrosine-protein kinase catalytic domain-containing protein</fullName>
    </recommendedName>
</protein>
<evidence type="ECO:0000256" key="2">
    <source>
        <dbReference type="SAM" id="Phobius"/>
    </source>
</evidence>
<dbReference type="EMBL" id="SOGO01000008">
    <property type="protein sequence ID" value="TFD06426.1"/>
    <property type="molecule type" value="Genomic_DNA"/>
</dbReference>
<proteinExistence type="predicted"/>
<reference evidence="4 5" key="1">
    <citation type="submission" date="2019-03" db="EMBL/GenBank/DDBJ databases">
        <title>Genomics of glacier-inhabiting Cryobacterium strains.</title>
        <authorList>
            <person name="Liu Q."/>
            <person name="Xin Y.-H."/>
        </authorList>
    </citation>
    <scope>NUCLEOTIDE SEQUENCE [LARGE SCALE GENOMIC DNA]</scope>
    <source>
        <strain evidence="4 5">TMT2-16</strain>
    </source>
</reference>
<dbReference type="Gene3D" id="1.10.510.10">
    <property type="entry name" value="Transferase(Phosphotransferase) domain 1"/>
    <property type="match status" value="1"/>
</dbReference>
<evidence type="ECO:0000259" key="3">
    <source>
        <dbReference type="Pfam" id="PF07714"/>
    </source>
</evidence>
<dbReference type="InterPro" id="IPR011009">
    <property type="entry name" value="Kinase-like_dom_sf"/>
</dbReference>
<feature type="domain" description="Serine-threonine/tyrosine-protein kinase catalytic" evidence="3">
    <location>
        <begin position="89"/>
        <end position="200"/>
    </location>
</feature>
<keyword evidence="2" id="KW-1133">Transmembrane helix</keyword>
<dbReference type="InterPro" id="IPR001245">
    <property type="entry name" value="Ser-Thr/Tyr_kinase_cat_dom"/>
</dbReference>
<evidence type="ECO:0000313" key="4">
    <source>
        <dbReference type="EMBL" id="TFD06426.1"/>
    </source>
</evidence>
<dbReference type="SUPFAM" id="SSF56112">
    <property type="entry name" value="Protein kinase-like (PK-like)"/>
    <property type="match status" value="1"/>
</dbReference>
<gene>
    <name evidence="4" type="ORF">E3T25_02535</name>
</gene>
<keyword evidence="5" id="KW-1185">Reference proteome</keyword>
<dbReference type="Pfam" id="PF07714">
    <property type="entry name" value="PK_Tyr_Ser-Thr"/>
    <property type="match status" value="1"/>
</dbReference>
<feature type="region of interest" description="Disordered" evidence="1">
    <location>
        <begin position="399"/>
        <end position="435"/>
    </location>
</feature>
<keyword evidence="2" id="KW-0472">Membrane</keyword>
<organism evidence="4 5">
    <name type="scientific">Cryobacterium sandaracinum</name>
    <dbReference type="NCBI Taxonomy" id="1259247"/>
    <lineage>
        <taxon>Bacteria</taxon>
        <taxon>Bacillati</taxon>
        <taxon>Actinomycetota</taxon>
        <taxon>Actinomycetes</taxon>
        <taxon>Micrococcales</taxon>
        <taxon>Microbacteriaceae</taxon>
        <taxon>Cryobacterium</taxon>
    </lineage>
</organism>
<feature type="region of interest" description="Disordered" evidence="1">
    <location>
        <begin position="1"/>
        <end position="49"/>
    </location>
</feature>
<evidence type="ECO:0000313" key="5">
    <source>
        <dbReference type="Proteomes" id="UP000297851"/>
    </source>
</evidence>
<evidence type="ECO:0000256" key="1">
    <source>
        <dbReference type="SAM" id="MobiDB-lite"/>
    </source>
</evidence>